<dbReference type="PRINTS" id="PR00411">
    <property type="entry name" value="PNDRDTASEI"/>
</dbReference>
<proteinExistence type="inferred from homology"/>
<dbReference type="RefSeq" id="WP_246947516.1">
    <property type="nucleotide sequence ID" value="NZ_JALKII010000001.1"/>
</dbReference>
<keyword evidence="7 8" id="KW-0676">Redox-active center</keyword>
<dbReference type="InterPro" id="IPR012999">
    <property type="entry name" value="Pyr_OxRdtase_I_AS"/>
</dbReference>
<dbReference type="InterPro" id="IPR023753">
    <property type="entry name" value="FAD/NAD-binding_dom"/>
</dbReference>
<evidence type="ECO:0000256" key="6">
    <source>
        <dbReference type="ARBA" id="ARBA00023157"/>
    </source>
</evidence>
<dbReference type="Gene3D" id="3.50.50.60">
    <property type="entry name" value="FAD/NAD(P)-binding domain"/>
    <property type="match status" value="2"/>
</dbReference>
<evidence type="ECO:0000256" key="5">
    <source>
        <dbReference type="ARBA" id="ARBA00023002"/>
    </source>
</evidence>
<dbReference type="PANTHER" id="PTHR42737:SF2">
    <property type="entry name" value="GLUTATHIONE REDUCTASE"/>
    <property type="match status" value="1"/>
</dbReference>
<comment type="similarity">
    <text evidence="2 8">Belongs to the class-I pyridine nucleotide-disulfide oxidoreductase family.</text>
</comment>
<dbReference type="InterPro" id="IPR001100">
    <property type="entry name" value="Pyr_nuc-diS_OxRdtase"/>
</dbReference>
<dbReference type="Proteomes" id="UP001165524">
    <property type="component" value="Unassembled WGS sequence"/>
</dbReference>
<dbReference type="InterPro" id="IPR036188">
    <property type="entry name" value="FAD/NAD-bd_sf"/>
</dbReference>
<dbReference type="SUPFAM" id="SSF51905">
    <property type="entry name" value="FAD/NAD(P)-binding domain"/>
    <property type="match status" value="1"/>
</dbReference>
<evidence type="ECO:0000313" key="12">
    <source>
        <dbReference type="Proteomes" id="UP001165524"/>
    </source>
</evidence>
<dbReference type="PIRSF" id="PIRSF000350">
    <property type="entry name" value="Mercury_reductase_MerA"/>
    <property type="match status" value="1"/>
</dbReference>
<dbReference type="InterPro" id="IPR004099">
    <property type="entry name" value="Pyr_nucl-diS_OxRdtase_dimer"/>
</dbReference>
<keyword evidence="12" id="KW-1185">Reference proteome</keyword>
<name>A0ABT0E3H4_9GAMM</name>
<gene>
    <name evidence="11" type="primary">gorA</name>
    <name evidence="11" type="ORF">MU846_01440</name>
</gene>
<dbReference type="Pfam" id="PF02852">
    <property type="entry name" value="Pyr_redox_dim"/>
    <property type="match status" value="1"/>
</dbReference>
<keyword evidence="5 8" id="KW-0560">Oxidoreductase</keyword>
<keyword evidence="3 8" id="KW-0285">Flavoprotein</keyword>
<evidence type="ECO:0000259" key="10">
    <source>
        <dbReference type="Pfam" id="PF07992"/>
    </source>
</evidence>
<feature type="domain" description="FAD/NAD(P)-binding" evidence="10">
    <location>
        <begin position="6"/>
        <end position="318"/>
    </location>
</feature>
<dbReference type="Pfam" id="PF07992">
    <property type="entry name" value="Pyr_redox_2"/>
    <property type="match status" value="1"/>
</dbReference>
<evidence type="ECO:0000259" key="9">
    <source>
        <dbReference type="Pfam" id="PF02852"/>
    </source>
</evidence>
<protein>
    <submittedName>
        <fullName evidence="11">Glutathione-disulfide reductase</fullName>
        <ecNumber evidence="11">1.8.1.7</ecNumber>
    </submittedName>
</protein>
<comment type="caution">
    <text evidence="11">The sequence shown here is derived from an EMBL/GenBank/DDBJ whole genome shotgun (WGS) entry which is preliminary data.</text>
</comment>
<dbReference type="EC" id="1.8.1.7" evidence="11"/>
<evidence type="ECO:0000313" key="11">
    <source>
        <dbReference type="EMBL" id="MCK0536368.1"/>
    </source>
</evidence>
<evidence type="ECO:0000256" key="3">
    <source>
        <dbReference type="ARBA" id="ARBA00022630"/>
    </source>
</evidence>
<dbReference type="GO" id="GO:0004362">
    <property type="term" value="F:glutathione-disulfide reductase (NADPH) activity"/>
    <property type="evidence" value="ECO:0007669"/>
    <property type="project" value="UniProtKB-EC"/>
</dbReference>
<accession>A0ABT0E3H4</accession>
<keyword evidence="6" id="KW-1015">Disulfide bond</keyword>
<sequence length="448" mass="48253">MSEQQYDLVVIGAGSGGVRSARIAASLGARVAVVESRFLGGTCVNVGCVPKKMFAYASEFRDLFTLAQDYGFETGDASFDWGRLRDNKTREIERLNGVYRRLLENAGAEVIEAHGQILAPGQVQAGDRVLHTRNIILATGGRPFVPELPGSELALISDDLFSLPALPACVAVVGGGYIATEFASILHGLGCEVHQLYRGELFLRGFDDDIRQFVAAQMAESGARPRFNTDVERIEALPGNRRCLHLKGGERLDVDAVFYATGRVPNTEGLFAPEVGIALRDSGAIQVDEGYATSVPGIYALGDVTDRVQLTPVALAEGMWLARTLFAPEKPAPLSYDNIATAVFCHPNIGTVGMTEAQAREKVGAVKVFRSEFRPLRYTLGSSKTRTLMKLVVDEATDKVLGLHMAGEDAGEIVQGFAVALVMGATKADFDRTLGIHPTAAEEFVTMR</sequence>
<feature type="domain" description="Pyridine nucleotide-disulphide oxidoreductase dimerisation" evidence="9">
    <location>
        <begin position="339"/>
        <end position="447"/>
    </location>
</feature>
<organism evidence="11 12">
    <name type="scientific">Alcanivorax quisquiliarum</name>
    <dbReference type="NCBI Taxonomy" id="2933565"/>
    <lineage>
        <taxon>Bacteria</taxon>
        <taxon>Pseudomonadati</taxon>
        <taxon>Pseudomonadota</taxon>
        <taxon>Gammaproteobacteria</taxon>
        <taxon>Oceanospirillales</taxon>
        <taxon>Alcanivoracaceae</taxon>
        <taxon>Alcanivorax</taxon>
    </lineage>
</organism>
<evidence type="ECO:0000256" key="8">
    <source>
        <dbReference type="RuleBase" id="RU003691"/>
    </source>
</evidence>
<evidence type="ECO:0000256" key="2">
    <source>
        <dbReference type="ARBA" id="ARBA00007532"/>
    </source>
</evidence>
<evidence type="ECO:0000256" key="1">
    <source>
        <dbReference type="ARBA" id="ARBA00001974"/>
    </source>
</evidence>
<reference evidence="11" key="1">
    <citation type="submission" date="2022-04" db="EMBL/GenBank/DDBJ databases">
        <title>Alcanivorax sp. CY1518 draft genome sequence.</title>
        <authorList>
            <person name="Zhao G."/>
            <person name="An M."/>
        </authorList>
    </citation>
    <scope>NUCLEOTIDE SEQUENCE</scope>
    <source>
        <strain evidence="11">CY1518</strain>
    </source>
</reference>
<dbReference type="PANTHER" id="PTHR42737">
    <property type="entry name" value="GLUTATHIONE REDUCTASE"/>
    <property type="match status" value="1"/>
</dbReference>
<comment type="cofactor">
    <cofactor evidence="1">
        <name>FAD</name>
        <dbReference type="ChEBI" id="CHEBI:57692"/>
    </cofactor>
</comment>
<dbReference type="Gene3D" id="3.30.390.30">
    <property type="match status" value="1"/>
</dbReference>
<dbReference type="InterPro" id="IPR046952">
    <property type="entry name" value="GSHR/TRXR-like"/>
</dbReference>
<dbReference type="NCBIfam" id="NF004776">
    <property type="entry name" value="PRK06116.1"/>
    <property type="match status" value="1"/>
</dbReference>
<dbReference type="PRINTS" id="PR00368">
    <property type="entry name" value="FADPNR"/>
</dbReference>
<dbReference type="SUPFAM" id="SSF55424">
    <property type="entry name" value="FAD/NAD-linked reductases, dimerisation (C-terminal) domain"/>
    <property type="match status" value="1"/>
</dbReference>
<dbReference type="InterPro" id="IPR016156">
    <property type="entry name" value="FAD/NAD-linked_Rdtase_dimer_sf"/>
</dbReference>
<keyword evidence="4 8" id="KW-0274">FAD</keyword>
<evidence type="ECO:0000256" key="4">
    <source>
        <dbReference type="ARBA" id="ARBA00022827"/>
    </source>
</evidence>
<dbReference type="EMBL" id="JALKII010000001">
    <property type="protein sequence ID" value="MCK0536368.1"/>
    <property type="molecule type" value="Genomic_DNA"/>
</dbReference>
<evidence type="ECO:0000256" key="7">
    <source>
        <dbReference type="ARBA" id="ARBA00023284"/>
    </source>
</evidence>
<dbReference type="PROSITE" id="PS00076">
    <property type="entry name" value="PYRIDINE_REDOX_1"/>
    <property type="match status" value="1"/>
</dbReference>